<sequence>MAASSAGSDPDSVAHHVSCPLHCGEVASRCNASTKLHFPCRRAAKNFPSGLLPTCRQHLDRQIQAGRCQATEACGWPCLRLSTYNPPFHLCVEHQNGTDTLPCFFLRVPTEIRLMVFRYVFPDSIPIRRIPHLAWEDVCSSMSLLSVNRQISEEAALVLYGEVPFEVDVATSSISLCGKVWNCNPAYGEGLNYAAKEDAPIPQELAKRIQNYEVQVRLGSYEAIPIGVRTGIGSKYVTQEDYWLYQARDTIGKFVDLINRSSAQPKVGDKPLQRLRIQPKVGDHYSHWQLDEVMAAVVLLAEPFKAVCGVHRPVLCEPILIYRGQWMEPSSARPHDAYADAYKREYRAYQVEWRESLAQYTQKLRQDPELPMSSKIAQANAEMKSIESFVATVYREDERSVLGLTSLYTRNVFEGIARPLHLARVAYECRDLPQLAAIRKVLQRRWINYQRLQQKDSSRMANAILGLFDPSEASKIKHDNPFEFKFTKSEASANDFDPSWPELKVKSAVPRSDEPGTTEQDDRERRYYTKGSTQMIRLKTPAFVRATRQSGAPT</sequence>
<dbReference type="PANTHER" id="PTHR42085">
    <property type="entry name" value="F-BOX DOMAIN-CONTAINING PROTEIN"/>
    <property type="match status" value="1"/>
</dbReference>
<dbReference type="InterPro" id="IPR058252">
    <property type="entry name" value="zf_Tbcl_4"/>
</dbReference>
<organism evidence="4 5">
    <name type="scientific">Trematosphaeria pertusa</name>
    <dbReference type="NCBI Taxonomy" id="390896"/>
    <lineage>
        <taxon>Eukaryota</taxon>
        <taxon>Fungi</taxon>
        <taxon>Dikarya</taxon>
        <taxon>Ascomycota</taxon>
        <taxon>Pezizomycotina</taxon>
        <taxon>Dothideomycetes</taxon>
        <taxon>Pleosporomycetidae</taxon>
        <taxon>Pleosporales</taxon>
        <taxon>Massarineae</taxon>
        <taxon>Trematosphaeriaceae</taxon>
        <taxon>Trematosphaeria</taxon>
    </lineage>
</organism>
<dbReference type="OrthoDB" id="5600002at2759"/>
<evidence type="ECO:0008006" key="6">
    <source>
        <dbReference type="Google" id="ProtNLM"/>
    </source>
</evidence>
<dbReference type="EMBL" id="ML987191">
    <property type="protein sequence ID" value="KAF2253056.1"/>
    <property type="molecule type" value="Genomic_DNA"/>
</dbReference>
<gene>
    <name evidence="4" type="ORF">BU26DRAFT_449520</name>
</gene>
<evidence type="ECO:0000313" key="4">
    <source>
        <dbReference type="EMBL" id="KAF2253056.1"/>
    </source>
</evidence>
<reference evidence="4" key="1">
    <citation type="journal article" date="2020" name="Stud. Mycol.">
        <title>101 Dothideomycetes genomes: a test case for predicting lifestyles and emergence of pathogens.</title>
        <authorList>
            <person name="Haridas S."/>
            <person name="Albert R."/>
            <person name="Binder M."/>
            <person name="Bloem J."/>
            <person name="Labutti K."/>
            <person name="Salamov A."/>
            <person name="Andreopoulos B."/>
            <person name="Baker S."/>
            <person name="Barry K."/>
            <person name="Bills G."/>
            <person name="Bluhm B."/>
            <person name="Cannon C."/>
            <person name="Castanera R."/>
            <person name="Culley D."/>
            <person name="Daum C."/>
            <person name="Ezra D."/>
            <person name="Gonzalez J."/>
            <person name="Henrissat B."/>
            <person name="Kuo A."/>
            <person name="Liang C."/>
            <person name="Lipzen A."/>
            <person name="Lutzoni F."/>
            <person name="Magnuson J."/>
            <person name="Mondo S."/>
            <person name="Nolan M."/>
            <person name="Ohm R."/>
            <person name="Pangilinan J."/>
            <person name="Park H.-J."/>
            <person name="Ramirez L."/>
            <person name="Alfaro M."/>
            <person name="Sun H."/>
            <person name="Tritt A."/>
            <person name="Yoshinaga Y."/>
            <person name="Zwiers L.-H."/>
            <person name="Turgeon B."/>
            <person name="Goodwin S."/>
            <person name="Spatafora J."/>
            <person name="Crous P."/>
            <person name="Grigoriev I."/>
        </authorList>
    </citation>
    <scope>NUCLEOTIDE SEQUENCE</scope>
    <source>
        <strain evidence="4">CBS 122368</strain>
    </source>
</reference>
<dbReference type="RefSeq" id="XP_033688060.1">
    <property type="nucleotide sequence ID" value="XM_033824712.1"/>
</dbReference>
<feature type="domain" description="Probable treble clef zinc finger fungi" evidence="3">
    <location>
        <begin position="65"/>
        <end position="98"/>
    </location>
</feature>
<protein>
    <recommendedName>
        <fullName evidence="6">F-box domain-containing protein</fullName>
    </recommendedName>
</protein>
<dbReference type="Pfam" id="PF26648">
    <property type="entry name" value="zf_Tbcl_4"/>
    <property type="match status" value="1"/>
</dbReference>
<accession>A0A6A6IRP5</accession>
<evidence type="ECO:0000259" key="3">
    <source>
        <dbReference type="Pfam" id="PF26648"/>
    </source>
</evidence>
<dbReference type="Proteomes" id="UP000800094">
    <property type="component" value="Unassembled WGS sequence"/>
</dbReference>
<name>A0A6A6IRP5_9PLEO</name>
<dbReference type="InterPro" id="IPR038883">
    <property type="entry name" value="AN11006-like"/>
</dbReference>
<dbReference type="PANTHER" id="PTHR42085:SF2">
    <property type="entry name" value="F-BOX DOMAIN-CONTAINING PROTEIN"/>
    <property type="match status" value="1"/>
</dbReference>
<dbReference type="GeneID" id="54578042"/>
<dbReference type="InterPro" id="IPR058251">
    <property type="entry name" value="zf_Tbcl_3"/>
</dbReference>
<evidence type="ECO:0000313" key="5">
    <source>
        <dbReference type="Proteomes" id="UP000800094"/>
    </source>
</evidence>
<keyword evidence="5" id="KW-1185">Reference proteome</keyword>
<evidence type="ECO:0000259" key="2">
    <source>
        <dbReference type="Pfam" id="PF26647"/>
    </source>
</evidence>
<evidence type="ECO:0000256" key="1">
    <source>
        <dbReference type="SAM" id="MobiDB-lite"/>
    </source>
</evidence>
<feature type="region of interest" description="Disordered" evidence="1">
    <location>
        <begin position="493"/>
        <end position="531"/>
    </location>
</feature>
<proteinExistence type="predicted"/>
<dbReference type="Pfam" id="PF26647">
    <property type="entry name" value="zf_Tbcl_3"/>
    <property type="match status" value="1"/>
</dbReference>
<feature type="domain" description="Probable treble clef zinc finger" evidence="2">
    <location>
        <begin position="26"/>
        <end position="63"/>
    </location>
</feature>
<dbReference type="AlphaFoldDB" id="A0A6A6IRP5"/>